<proteinExistence type="predicted"/>
<sequence>MEHIRQKINLLLKGVEVAYTVVDTTGWTLPLSEHPSIVEHPELFEISSDDIPDNAQYLKYI</sequence>
<name>A0A6J5MG90_9CAUD</name>
<gene>
    <name evidence="1" type="ORF">UFOVP462_19</name>
</gene>
<dbReference type="EMBL" id="LR796431">
    <property type="protein sequence ID" value="CAB4144140.1"/>
    <property type="molecule type" value="Genomic_DNA"/>
</dbReference>
<protein>
    <submittedName>
        <fullName evidence="1">Uncharacterized protein</fullName>
    </submittedName>
</protein>
<reference evidence="1" key="1">
    <citation type="submission" date="2020-04" db="EMBL/GenBank/DDBJ databases">
        <authorList>
            <person name="Chiriac C."/>
            <person name="Salcher M."/>
            <person name="Ghai R."/>
            <person name="Kavagutti S V."/>
        </authorList>
    </citation>
    <scope>NUCLEOTIDE SEQUENCE</scope>
</reference>
<organism evidence="1">
    <name type="scientific">uncultured Caudovirales phage</name>
    <dbReference type="NCBI Taxonomy" id="2100421"/>
    <lineage>
        <taxon>Viruses</taxon>
        <taxon>Duplodnaviria</taxon>
        <taxon>Heunggongvirae</taxon>
        <taxon>Uroviricota</taxon>
        <taxon>Caudoviricetes</taxon>
        <taxon>Peduoviridae</taxon>
        <taxon>Maltschvirus</taxon>
        <taxon>Maltschvirus maltsch</taxon>
    </lineage>
</organism>
<evidence type="ECO:0000313" key="1">
    <source>
        <dbReference type="EMBL" id="CAB4144140.1"/>
    </source>
</evidence>
<accession>A0A6J5MG90</accession>